<comment type="subunit">
    <text evidence="7">Monomer.</text>
</comment>
<dbReference type="Gene3D" id="3.40.50.300">
    <property type="entry name" value="P-loop containing nucleotide triphosphate hydrolases"/>
    <property type="match status" value="1"/>
</dbReference>
<name>A0A8E1UQS1_9BACT</name>
<evidence type="ECO:0000256" key="1">
    <source>
        <dbReference type="ARBA" id="ARBA00022605"/>
    </source>
</evidence>
<keyword evidence="9" id="KW-1185">Reference proteome</keyword>
<dbReference type="NCBIfam" id="NF010555">
    <property type="entry name" value="PRK13949.1"/>
    <property type="match status" value="1"/>
</dbReference>
<proteinExistence type="inferred from homology"/>
<organism evidence="8 9">
    <name type="scientific">Xylanibacter rarus</name>
    <dbReference type="NCBI Taxonomy" id="1676614"/>
    <lineage>
        <taxon>Bacteria</taxon>
        <taxon>Pseudomonadati</taxon>
        <taxon>Bacteroidota</taxon>
        <taxon>Bacteroidia</taxon>
        <taxon>Bacteroidales</taxon>
        <taxon>Prevotellaceae</taxon>
        <taxon>Xylanibacter</taxon>
    </lineage>
</organism>
<comment type="similarity">
    <text evidence="7">Belongs to the shikimate kinase family.</text>
</comment>
<dbReference type="OrthoDB" id="9800332at2"/>
<dbReference type="CDD" id="cd00464">
    <property type="entry name" value="SK"/>
    <property type="match status" value="1"/>
</dbReference>
<dbReference type="GO" id="GO:0005524">
    <property type="term" value="F:ATP binding"/>
    <property type="evidence" value="ECO:0007669"/>
    <property type="project" value="UniProtKB-UniRule"/>
</dbReference>
<feature type="binding site" evidence="7">
    <location>
        <position position="33"/>
    </location>
    <ligand>
        <name>substrate</name>
    </ligand>
</feature>
<feature type="binding site" evidence="7">
    <location>
        <begin position="11"/>
        <end position="16"/>
    </location>
    <ligand>
        <name>ATP</name>
        <dbReference type="ChEBI" id="CHEBI:30616"/>
    </ligand>
</feature>
<feature type="binding site" evidence="7">
    <location>
        <position position="118"/>
    </location>
    <ligand>
        <name>ATP</name>
        <dbReference type="ChEBI" id="CHEBI:30616"/>
    </ligand>
</feature>
<dbReference type="Proteomes" id="UP000036951">
    <property type="component" value="Unassembled WGS sequence"/>
</dbReference>
<feature type="binding site" evidence="7">
    <location>
        <position position="57"/>
    </location>
    <ligand>
        <name>substrate</name>
    </ligand>
</feature>
<comment type="function">
    <text evidence="7">Catalyzes the specific phosphorylation of the 3-hydroxyl group of shikimic acid using ATP as a cosubstrate.</text>
</comment>
<comment type="cofactor">
    <cofactor evidence="7">
        <name>Mg(2+)</name>
        <dbReference type="ChEBI" id="CHEBI:18420"/>
    </cofactor>
    <text evidence="7">Binds 1 Mg(2+) ion per subunit.</text>
</comment>
<evidence type="ECO:0000313" key="9">
    <source>
        <dbReference type="Proteomes" id="UP000036951"/>
    </source>
</evidence>
<dbReference type="HAMAP" id="MF_00109">
    <property type="entry name" value="Shikimate_kinase"/>
    <property type="match status" value="1"/>
</dbReference>
<keyword evidence="4 7" id="KW-0418">Kinase</keyword>
<keyword evidence="1 7" id="KW-0028">Amino-acid biosynthesis</keyword>
<keyword evidence="7" id="KW-0460">Magnesium</keyword>
<comment type="subcellular location">
    <subcellularLocation>
        <location evidence="7">Cytoplasm</location>
    </subcellularLocation>
</comment>
<feature type="binding site" evidence="7">
    <location>
        <position position="15"/>
    </location>
    <ligand>
        <name>Mg(2+)</name>
        <dbReference type="ChEBI" id="CHEBI:18420"/>
    </ligand>
</feature>
<dbReference type="GO" id="GO:0009073">
    <property type="term" value="P:aromatic amino acid family biosynthetic process"/>
    <property type="evidence" value="ECO:0007669"/>
    <property type="project" value="UniProtKB-KW"/>
</dbReference>
<dbReference type="PRINTS" id="PR01100">
    <property type="entry name" value="SHIKIMTKNASE"/>
</dbReference>
<evidence type="ECO:0000256" key="3">
    <source>
        <dbReference type="ARBA" id="ARBA00022741"/>
    </source>
</evidence>
<dbReference type="RefSeq" id="WP_021856010.1">
    <property type="nucleotide sequence ID" value="NZ_DAWBWQ010000083.1"/>
</dbReference>
<gene>
    <name evidence="7" type="primary">aroK</name>
    <name evidence="8" type="ORF">ACU52_03570</name>
</gene>
<keyword evidence="7" id="KW-0479">Metal-binding</keyword>
<dbReference type="SUPFAM" id="SSF52540">
    <property type="entry name" value="P-loop containing nucleoside triphosphate hydrolases"/>
    <property type="match status" value="1"/>
</dbReference>
<dbReference type="UniPathway" id="UPA00053">
    <property type="reaction ID" value="UER00088"/>
</dbReference>
<keyword evidence="2 7" id="KW-0808">Transferase</keyword>
<dbReference type="GO" id="GO:0005829">
    <property type="term" value="C:cytosol"/>
    <property type="evidence" value="ECO:0007669"/>
    <property type="project" value="TreeGrafter"/>
</dbReference>
<sequence length="175" mass="19955">MTRILIIGYMGAGKTTLGKVLAKDLGLQFYDLDWYIEGRMHKTVAQIFAERGEEGFRTIERNMLHEVAEFEDVVISCGGGTPCFYDNMQYMNAQGDTVYLKASPEVLSAHLKMGKTERPLLKGKTPEELRDFITCQLAAREQYYTQARHVFNVEVLDSYDKIQTSVTNLRTLLNI</sequence>
<evidence type="ECO:0000256" key="6">
    <source>
        <dbReference type="ARBA" id="ARBA00023141"/>
    </source>
</evidence>
<dbReference type="PANTHER" id="PTHR21087:SF16">
    <property type="entry name" value="SHIKIMATE KINASE 1, CHLOROPLASTIC"/>
    <property type="match status" value="1"/>
</dbReference>
<dbReference type="GO" id="GO:0000287">
    <property type="term" value="F:magnesium ion binding"/>
    <property type="evidence" value="ECO:0007669"/>
    <property type="project" value="UniProtKB-UniRule"/>
</dbReference>
<evidence type="ECO:0000256" key="4">
    <source>
        <dbReference type="ARBA" id="ARBA00022777"/>
    </source>
</evidence>
<dbReference type="EC" id="2.7.1.71" evidence="7"/>
<evidence type="ECO:0000313" key="8">
    <source>
        <dbReference type="EMBL" id="KOO69260.1"/>
    </source>
</evidence>
<evidence type="ECO:0000256" key="7">
    <source>
        <dbReference type="HAMAP-Rule" id="MF_00109"/>
    </source>
</evidence>
<dbReference type="PANTHER" id="PTHR21087">
    <property type="entry name" value="SHIKIMATE KINASE"/>
    <property type="match status" value="1"/>
</dbReference>
<comment type="caution">
    <text evidence="8">The sequence shown here is derived from an EMBL/GenBank/DDBJ whole genome shotgun (WGS) entry which is preliminary data.</text>
</comment>
<keyword evidence="6 7" id="KW-0057">Aromatic amino acid biosynthesis</keyword>
<dbReference type="InterPro" id="IPR000623">
    <property type="entry name" value="Shikimate_kinase/TSH1"/>
</dbReference>
<feature type="binding site" evidence="7">
    <location>
        <position position="79"/>
    </location>
    <ligand>
        <name>substrate</name>
    </ligand>
</feature>
<dbReference type="InterPro" id="IPR027417">
    <property type="entry name" value="P-loop_NTPase"/>
</dbReference>
<protein>
    <recommendedName>
        <fullName evidence="7">Shikimate kinase</fullName>
        <shortName evidence="7">SK</shortName>
        <ecNumber evidence="7">2.7.1.71</ecNumber>
    </recommendedName>
</protein>
<evidence type="ECO:0000256" key="5">
    <source>
        <dbReference type="ARBA" id="ARBA00022840"/>
    </source>
</evidence>
<keyword evidence="3 7" id="KW-0547">Nucleotide-binding</keyword>
<dbReference type="EMBL" id="LFQU01000004">
    <property type="protein sequence ID" value="KOO69260.1"/>
    <property type="molecule type" value="Genomic_DNA"/>
</dbReference>
<comment type="caution">
    <text evidence="7">Lacks conserved residue(s) required for the propagation of feature annotation.</text>
</comment>
<comment type="pathway">
    <text evidence="7">Metabolic intermediate biosynthesis; chorismate biosynthesis; chorismate from D-erythrose 4-phosphate and phosphoenolpyruvate: step 5/7.</text>
</comment>
<comment type="catalytic activity">
    <reaction evidence="7">
        <text>shikimate + ATP = 3-phosphoshikimate + ADP + H(+)</text>
        <dbReference type="Rhea" id="RHEA:13121"/>
        <dbReference type="ChEBI" id="CHEBI:15378"/>
        <dbReference type="ChEBI" id="CHEBI:30616"/>
        <dbReference type="ChEBI" id="CHEBI:36208"/>
        <dbReference type="ChEBI" id="CHEBI:145989"/>
        <dbReference type="ChEBI" id="CHEBI:456216"/>
        <dbReference type="EC" id="2.7.1.71"/>
    </reaction>
</comment>
<feature type="binding site" evidence="7">
    <location>
        <position position="140"/>
    </location>
    <ligand>
        <name>substrate</name>
    </ligand>
</feature>
<evidence type="ECO:0000256" key="2">
    <source>
        <dbReference type="ARBA" id="ARBA00022679"/>
    </source>
</evidence>
<keyword evidence="7" id="KW-0963">Cytoplasm</keyword>
<keyword evidence="5 7" id="KW-0067">ATP-binding</keyword>
<accession>A0A8E1UQS1</accession>
<dbReference type="GO" id="GO:0009423">
    <property type="term" value="P:chorismate biosynthetic process"/>
    <property type="evidence" value="ECO:0007669"/>
    <property type="project" value="UniProtKB-UniRule"/>
</dbReference>
<dbReference type="GO" id="GO:0008652">
    <property type="term" value="P:amino acid biosynthetic process"/>
    <property type="evidence" value="ECO:0007669"/>
    <property type="project" value="UniProtKB-KW"/>
</dbReference>
<reference evidence="8 9" key="1">
    <citation type="submission" date="2015-06" db="EMBL/GenBank/DDBJ databases">
        <title>Prevotella sp. 109, sp. nov., a novel member of the family Prevotellaceae isolated from human faeces.</title>
        <authorList>
            <person name="Shkoporov A.N."/>
            <person name="Chaplin A.V."/>
            <person name="Kafarskaia L.I."/>
            <person name="Efimov B.A."/>
        </authorList>
    </citation>
    <scope>NUCLEOTIDE SEQUENCE [LARGE SCALE GENOMIC DNA]</scope>
    <source>
        <strain evidence="8 9">109</strain>
    </source>
</reference>
<dbReference type="Pfam" id="PF01202">
    <property type="entry name" value="SKI"/>
    <property type="match status" value="1"/>
</dbReference>
<dbReference type="AlphaFoldDB" id="A0A8E1UQS1"/>
<dbReference type="InterPro" id="IPR031322">
    <property type="entry name" value="Shikimate/glucono_kinase"/>
</dbReference>
<dbReference type="GO" id="GO:0004765">
    <property type="term" value="F:shikimate kinase activity"/>
    <property type="evidence" value="ECO:0007669"/>
    <property type="project" value="UniProtKB-UniRule"/>
</dbReference>